<keyword evidence="4" id="KW-0805">Transcription regulation</keyword>
<feature type="binding site" evidence="4">
    <location>
        <begin position="125"/>
        <end position="127"/>
    </location>
    <ligand>
        <name>biotin</name>
        <dbReference type="ChEBI" id="CHEBI:57586"/>
    </ligand>
</feature>
<dbReference type="InterPro" id="IPR011991">
    <property type="entry name" value="ArsR-like_HTH"/>
</dbReference>
<feature type="binding site" evidence="4">
    <location>
        <position position="192"/>
    </location>
    <ligand>
        <name>biotin</name>
        <dbReference type="ChEBI" id="CHEBI:57586"/>
    </ligand>
</feature>
<accession>A0ABQ1PM96</accession>
<keyword evidence="7" id="KW-1185">Reference proteome</keyword>
<keyword evidence="4" id="KW-0804">Transcription</keyword>
<gene>
    <name evidence="4 6" type="primary">birA</name>
    <name evidence="6" type="ORF">GCM10011389_03290</name>
</gene>
<evidence type="ECO:0000259" key="5">
    <source>
        <dbReference type="PROSITE" id="PS51733"/>
    </source>
</evidence>
<keyword evidence="2 4" id="KW-0238">DNA-binding</keyword>
<evidence type="ECO:0000256" key="3">
    <source>
        <dbReference type="ARBA" id="ARBA00023267"/>
    </source>
</evidence>
<dbReference type="Pfam" id="PF02237">
    <property type="entry name" value="BPL_C"/>
    <property type="match status" value="1"/>
</dbReference>
<dbReference type="CDD" id="cd00090">
    <property type="entry name" value="HTH_ARSR"/>
    <property type="match status" value="1"/>
</dbReference>
<dbReference type="InterPro" id="IPR004408">
    <property type="entry name" value="Biotin_CoA_COase_ligase"/>
</dbReference>
<dbReference type="EC" id="6.3.4.15" evidence="4"/>
<comment type="similarity">
    <text evidence="4">Belongs to the biotin--protein ligase family.</text>
</comment>
<sequence>MGEAMESTRGKLIEILSNHPEEYLSGQKLSQQLNISRPAVWKHMKELEKDGYGIEASPRKGYKIITFPDKVSTNTLSWGLKTKWLGQDMIHKPSVTSTQVIAHQEAQDGAAHGTVIVADEQTKGRGRLNRSWHSHKGDGVWMSIILRPKFEPHKSPQITLLAATVLAEVFKKYCGISPQIKWPNDLLTNGKKLSGILTELQAEQDQINYIVLGMGINVNHSVEQFPEEIMNQATSLKIETGENWEIHTLIQQILNTFEKRYQEFIEEGFRSVKLRWEAFGYRIGEHVAITTHQQEWNALIMGIEHDGALKVRDEEGKEHVLYSAEIKWRRGEE</sequence>
<dbReference type="PANTHER" id="PTHR12835">
    <property type="entry name" value="BIOTIN PROTEIN LIGASE"/>
    <property type="match status" value="1"/>
</dbReference>
<organism evidence="6 7">
    <name type="scientific">Pontibacillus salipaludis</name>
    <dbReference type="NCBI Taxonomy" id="1697394"/>
    <lineage>
        <taxon>Bacteria</taxon>
        <taxon>Bacillati</taxon>
        <taxon>Bacillota</taxon>
        <taxon>Bacilli</taxon>
        <taxon>Bacillales</taxon>
        <taxon>Bacillaceae</taxon>
        <taxon>Pontibacillus</taxon>
    </lineage>
</organism>
<dbReference type="SUPFAM" id="SSF46785">
    <property type="entry name" value="Winged helix' DNA-binding domain"/>
    <property type="match status" value="1"/>
</dbReference>
<name>A0ABQ1PM96_9BACI</name>
<proteinExistence type="inferred from homology"/>
<evidence type="ECO:0000256" key="1">
    <source>
        <dbReference type="ARBA" id="ARBA00022598"/>
    </source>
</evidence>
<dbReference type="Proteomes" id="UP000642571">
    <property type="component" value="Unassembled WGS sequence"/>
</dbReference>
<keyword evidence="4" id="KW-0067">ATP-binding</keyword>
<keyword evidence="1 4" id="KW-0436">Ligase</keyword>
<dbReference type="Pfam" id="PF08279">
    <property type="entry name" value="HTH_11"/>
    <property type="match status" value="1"/>
</dbReference>
<evidence type="ECO:0000256" key="2">
    <source>
        <dbReference type="ARBA" id="ARBA00023125"/>
    </source>
</evidence>
<evidence type="ECO:0000313" key="7">
    <source>
        <dbReference type="Proteomes" id="UP000642571"/>
    </source>
</evidence>
<feature type="binding site" evidence="4">
    <location>
        <position position="121"/>
    </location>
    <ligand>
        <name>biotin</name>
        <dbReference type="ChEBI" id="CHEBI:57586"/>
    </ligand>
</feature>
<evidence type="ECO:0000313" key="6">
    <source>
        <dbReference type="EMBL" id="GGC99372.1"/>
    </source>
</evidence>
<dbReference type="Gene3D" id="1.10.10.10">
    <property type="entry name" value="Winged helix-like DNA-binding domain superfamily/Winged helix DNA-binding domain"/>
    <property type="match status" value="1"/>
</dbReference>
<dbReference type="SUPFAM" id="SSF55681">
    <property type="entry name" value="Class II aaRS and biotin synthetases"/>
    <property type="match status" value="1"/>
</dbReference>
<feature type="DNA-binding region" description="H-T-H motif" evidence="4">
    <location>
        <begin position="26"/>
        <end position="45"/>
    </location>
</feature>
<comment type="caution">
    <text evidence="6">The sequence shown here is derived from an EMBL/GenBank/DDBJ whole genome shotgun (WGS) entry which is preliminary data.</text>
</comment>
<dbReference type="InterPro" id="IPR013196">
    <property type="entry name" value="HTH_11"/>
</dbReference>
<dbReference type="NCBIfam" id="TIGR00121">
    <property type="entry name" value="birA_ligase"/>
    <property type="match status" value="1"/>
</dbReference>
<dbReference type="Pfam" id="PF03099">
    <property type="entry name" value="BPL_LplA_LipB"/>
    <property type="match status" value="1"/>
</dbReference>
<dbReference type="Gene3D" id="3.30.930.10">
    <property type="entry name" value="Bira Bifunctional Protein, Domain 2"/>
    <property type="match status" value="1"/>
</dbReference>
<protein>
    <recommendedName>
        <fullName evidence="4">Bifunctional ligase/repressor BirA</fullName>
    </recommendedName>
    <alternativeName>
        <fullName evidence="4">Biotin--[acetyl-CoA-carboxylase] ligase</fullName>
        <ecNumber evidence="4">6.3.4.15</ecNumber>
    </alternativeName>
    <alternativeName>
        <fullName evidence="4">Biotin--protein ligase</fullName>
    </alternativeName>
    <alternativeName>
        <fullName evidence="4">Biotin-[acetyl-CoA carboxylase] synthetase</fullName>
    </alternativeName>
</protein>
<dbReference type="Gene3D" id="2.30.30.100">
    <property type="match status" value="1"/>
</dbReference>
<dbReference type="GO" id="GO:0016874">
    <property type="term" value="F:ligase activity"/>
    <property type="evidence" value="ECO:0007669"/>
    <property type="project" value="UniProtKB-KW"/>
</dbReference>
<dbReference type="InterPro" id="IPR045864">
    <property type="entry name" value="aa-tRNA-synth_II/BPL/LPL"/>
</dbReference>
<keyword evidence="3 4" id="KW-0092">Biotin</keyword>
<dbReference type="InterPro" id="IPR036390">
    <property type="entry name" value="WH_DNA-bd_sf"/>
</dbReference>
<dbReference type="CDD" id="cd16442">
    <property type="entry name" value="BPL"/>
    <property type="match status" value="1"/>
</dbReference>
<comment type="catalytic activity">
    <reaction evidence="4">
        <text>biotin + L-lysyl-[protein] + ATP = N(6)-biotinyl-L-lysyl-[protein] + AMP + diphosphate + H(+)</text>
        <dbReference type="Rhea" id="RHEA:11756"/>
        <dbReference type="Rhea" id="RHEA-COMP:9752"/>
        <dbReference type="Rhea" id="RHEA-COMP:10505"/>
        <dbReference type="ChEBI" id="CHEBI:15378"/>
        <dbReference type="ChEBI" id="CHEBI:29969"/>
        <dbReference type="ChEBI" id="CHEBI:30616"/>
        <dbReference type="ChEBI" id="CHEBI:33019"/>
        <dbReference type="ChEBI" id="CHEBI:57586"/>
        <dbReference type="ChEBI" id="CHEBI:83144"/>
        <dbReference type="ChEBI" id="CHEBI:456215"/>
        <dbReference type="EC" id="6.3.4.15"/>
    </reaction>
</comment>
<dbReference type="InterPro" id="IPR004143">
    <property type="entry name" value="BPL_LPL_catalytic"/>
</dbReference>
<dbReference type="PROSITE" id="PS51733">
    <property type="entry name" value="BPL_LPL_CATALYTIC"/>
    <property type="match status" value="1"/>
</dbReference>
<evidence type="ECO:0000256" key="4">
    <source>
        <dbReference type="HAMAP-Rule" id="MF_00978"/>
    </source>
</evidence>
<keyword evidence="4" id="KW-0678">Repressor</keyword>
<comment type="function">
    <text evidence="4">Acts both as a biotin--[acetyl-CoA-carboxylase] ligase and a repressor.</text>
</comment>
<comment type="caution">
    <text evidence="4">Lacks conserved residue(s) required for the propagation of feature annotation.</text>
</comment>
<dbReference type="InterPro" id="IPR030855">
    <property type="entry name" value="Bifunct_BirA"/>
</dbReference>
<feature type="domain" description="BPL/LPL catalytic" evidence="5">
    <location>
        <begin position="80"/>
        <end position="265"/>
    </location>
</feature>
<dbReference type="InterPro" id="IPR036388">
    <property type="entry name" value="WH-like_DNA-bd_sf"/>
</dbReference>
<dbReference type="HAMAP" id="MF_00978">
    <property type="entry name" value="Bifunct_BirA"/>
    <property type="match status" value="1"/>
</dbReference>
<dbReference type="PANTHER" id="PTHR12835:SF5">
    <property type="entry name" value="BIOTIN--PROTEIN LIGASE"/>
    <property type="match status" value="1"/>
</dbReference>
<dbReference type="EMBL" id="BMIN01000001">
    <property type="protein sequence ID" value="GGC99372.1"/>
    <property type="molecule type" value="Genomic_DNA"/>
</dbReference>
<keyword evidence="4" id="KW-0547">Nucleotide-binding</keyword>
<dbReference type="InterPro" id="IPR003142">
    <property type="entry name" value="BPL_C"/>
</dbReference>
<reference evidence="7" key="1">
    <citation type="journal article" date="2019" name="Int. J. Syst. Evol. Microbiol.">
        <title>The Global Catalogue of Microorganisms (GCM) 10K type strain sequencing project: providing services to taxonomists for standard genome sequencing and annotation.</title>
        <authorList>
            <consortium name="The Broad Institute Genomics Platform"/>
            <consortium name="The Broad Institute Genome Sequencing Center for Infectious Disease"/>
            <person name="Wu L."/>
            <person name="Ma J."/>
        </authorList>
    </citation>
    <scope>NUCLEOTIDE SEQUENCE [LARGE SCALE GENOMIC DNA]</scope>
    <source>
        <strain evidence="7">CGMCC 1.15353</strain>
    </source>
</reference>